<gene>
    <name evidence="8" type="ordered locus">Pcal_1003</name>
</gene>
<evidence type="ECO:0000256" key="2">
    <source>
        <dbReference type="ARBA" id="ARBA00022475"/>
    </source>
</evidence>
<dbReference type="InterPro" id="IPR052425">
    <property type="entry name" value="Uncharacterized_MFS-type"/>
</dbReference>
<evidence type="ECO:0000256" key="5">
    <source>
        <dbReference type="ARBA" id="ARBA00023136"/>
    </source>
</evidence>
<keyword evidence="2" id="KW-1003">Cell membrane</keyword>
<name>A3MUW1_PYRCJ</name>
<dbReference type="InterPro" id="IPR011701">
    <property type="entry name" value="MFS"/>
</dbReference>
<feature type="transmembrane region" description="Helical" evidence="6">
    <location>
        <begin position="77"/>
        <end position="105"/>
    </location>
</feature>
<sequence length="370" mass="39118">MEGLNIRLILLLGLVSLFADWLYEGMRAAAPQYLAYLGASAAFVGFVFGLGDALGYAARFVTGPLADKRGGYWLETFLGYGLQVGAVAGLVFARDVWHVAALIFLERFSKALRTPARDVIIASAGGKGARGKAFGIHAALDQIGAVAGAVTATTLLYLGHTPRDVFAAVLIPGVAALAMLYLAYKVGNVKPSRRAPTRGELANALAFGAAQFFLGLSLVHISLFMYKTADVAWVASLLYLVAMVAEIPLSVALGHLYDRSSRMVYAGPLLAALLALCFIQGGAYYFVGAVLYASLTAYADIVAKAYASKLGGATSLGVVNSLWGLGLMLGGVLYGYWLDVGQETYIVAMALLSSTTSLAILRFLHSRIHL</sequence>
<dbReference type="SUPFAM" id="SSF103473">
    <property type="entry name" value="MFS general substrate transporter"/>
    <property type="match status" value="1"/>
</dbReference>
<feature type="transmembrane region" description="Helical" evidence="6">
    <location>
        <begin position="264"/>
        <end position="283"/>
    </location>
</feature>
<dbReference type="EMBL" id="CP000561">
    <property type="protein sequence ID" value="ABO08428.1"/>
    <property type="molecule type" value="Genomic_DNA"/>
</dbReference>
<feature type="transmembrane region" description="Helical" evidence="6">
    <location>
        <begin position="35"/>
        <end position="57"/>
    </location>
</feature>
<accession>A3MUW1</accession>
<evidence type="ECO:0000256" key="3">
    <source>
        <dbReference type="ARBA" id="ARBA00022692"/>
    </source>
</evidence>
<keyword evidence="9" id="KW-1185">Reference proteome</keyword>
<protein>
    <submittedName>
        <fullName evidence="8">Major facilitator superfamily MFS_1</fullName>
    </submittedName>
</protein>
<proteinExistence type="predicted"/>
<dbReference type="InterPro" id="IPR036259">
    <property type="entry name" value="MFS_trans_sf"/>
</dbReference>
<evidence type="ECO:0000256" key="4">
    <source>
        <dbReference type="ARBA" id="ARBA00022989"/>
    </source>
</evidence>
<dbReference type="STRING" id="410359.Pcal_1003"/>
<feature type="transmembrane region" description="Helical" evidence="6">
    <location>
        <begin position="139"/>
        <end position="159"/>
    </location>
</feature>
<dbReference type="eggNOG" id="arCOG00130">
    <property type="taxonomic scope" value="Archaea"/>
</dbReference>
<dbReference type="RefSeq" id="WP_011849686.1">
    <property type="nucleotide sequence ID" value="NC_009073.1"/>
</dbReference>
<dbReference type="Proteomes" id="UP000001431">
    <property type="component" value="Chromosome"/>
</dbReference>
<organism evidence="8 9">
    <name type="scientific">Pyrobaculum calidifontis (strain DSM 21063 / JCM 11548 / VA1)</name>
    <dbReference type="NCBI Taxonomy" id="410359"/>
    <lineage>
        <taxon>Archaea</taxon>
        <taxon>Thermoproteota</taxon>
        <taxon>Thermoprotei</taxon>
        <taxon>Thermoproteales</taxon>
        <taxon>Thermoproteaceae</taxon>
        <taxon>Pyrobaculum</taxon>
    </lineage>
</organism>
<dbReference type="PANTHER" id="PTHR42688">
    <property type="entry name" value="CONSERVED PROTEIN"/>
    <property type="match status" value="1"/>
</dbReference>
<dbReference type="GO" id="GO:0022857">
    <property type="term" value="F:transmembrane transporter activity"/>
    <property type="evidence" value="ECO:0007669"/>
    <property type="project" value="InterPro"/>
</dbReference>
<dbReference type="AlphaFoldDB" id="A3MUW1"/>
<feature type="transmembrane region" description="Helical" evidence="6">
    <location>
        <begin position="232"/>
        <end position="257"/>
    </location>
</feature>
<keyword evidence="4 6" id="KW-1133">Transmembrane helix</keyword>
<keyword evidence="5 6" id="KW-0472">Membrane</keyword>
<comment type="subcellular location">
    <subcellularLocation>
        <location evidence="1">Cell membrane</location>
        <topology evidence="1">Multi-pass membrane protein</topology>
    </subcellularLocation>
</comment>
<keyword evidence="3 6" id="KW-0812">Transmembrane</keyword>
<dbReference type="Gene3D" id="1.20.1250.20">
    <property type="entry name" value="MFS general substrate transporter like domains"/>
    <property type="match status" value="1"/>
</dbReference>
<dbReference type="InterPro" id="IPR020846">
    <property type="entry name" value="MFS_dom"/>
</dbReference>
<evidence type="ECO:0000256" key="1">
    <source>
        <dbReference type="ARBA" id="ARBA00004651"/>
    </source>
</evidence>
<evidence type="ECO:0000259" key="7">
    <source>
        <dbReference type="PROSITE" id="PS50850"/>
    </source>
</evidence>
<dbReference type="PANTHER" id="PTHR42688:SF1">
    <property type="entry name" value="BLR5212 PROTEIN"/>
    <property type="match status" value="1"/>
</dbReference>
<feature type="transmembrane region" description="Helical" evidence="6">
    <location>
        <begin position="344"/>
        <end position="364"/>
    </location>
</feature>
<feature type="transmembrane region" description="Helical" evidence="6">
    <location>
        <begin position="165"/>
        <end position="184"/>
    </location>
</feature>
<dbReference type="Pfam" id="PF07690">
    <property type="entry name" value="MFS_1"/>
    <property type="match status" value="1"/>
</dbReference>
<feature type="domain" description="Major facilitator superfamily (MFS) profile" evidence="7">
    <location>
        <begin position="1"/>
        <end position="190"/>
    </location>
</feature>
<dbReference type="HOGENOM" id="CLU_040020_2_0_2"/>
<reference evidence="8" key="1">
    <citation type="submission" date="2007-02" db="EMBL/GenBank/DDBJ databases">
        <title>Complete sequence of Pyrobaculum calidifontis JCM 11548.</title>
        <authorList>
            <consortium name="US DOE Joint Genome Institute"/>
            <person name="Copeland A."/>
            <person name="Lucas S."/>
            <person name="Lapidus A."/>
            <person name="Barry K."/>
            <person name="Glavina del Rio T."/>
            <person name="Dalin E."/>
            <person name="Tice H."/>
            <person name="Pitluck S."/>
            <person name="Chain P."/>
            <person name="Malfatti S."/>
            <person name="Shin M."/>
            <person name="Vergez L."/>
            <person name="Schmutz J."/>
            <person name="Larimer F."/>
            <person name="Land M."/>
            <person name="Hauser L."/>
            <person name="Kyrpides N."/>
            <person name="Mikhailova N."/>
            <person name="Cozen A.E."/>
            <person name="Fitz-Gibbon S.T."/>
            <person name="House C.H."/>
            <person name="Saltikov C."/>
            <person name="Lowe T.M."/>
            <person name="Richardson P."/>
        </authorList>
    </citation>
    <scope>NUCLEOTIDE SEQUENCE [LARGE SCALE GENOMIC DNA]</scope>
    <source>
        <strain evidence="8">JCM 11548</strain>
    </source>
</reference>
<evidence type="ECO:0000313" key="8">
    <source>
        <dbReference type="EMBL" id="ABO08428.1"/>
    </source>
</evidence>
<dbReference type="GeneID" id="4909041"/>
<dbReference type="KEGG" id="pcl:Pcal_1003"/>
<feature type="transmembrane region" description="Helical" evidence="6">
    <location>
        <begin position="6"/>
        <end position="23"/>
    </location>
</feature>
<dbReference type="GO" id="GO:0005886">
    <property type="term" value="C:plasma membrane"/>
    <property type="evidence" value="ECO:0007669"/>
    <property type="project" value="UniProtKB-SubCell"/>
</dbReference>
<feature type="transmembrane region" description="Helical" evidence="6">
    <location>
        <begin position="204"/>
        <end position="226"/>
    </location>
</feature>
<dbReference type="CDD" id="cd17370">
    <property type="entry name" value="MFS_MJ1317_like"/>
    <property type="match status" value="1"/>
</dbReference>
<evidence type="ECO:0000313" key="9">
    <source>
        <dbReference type="Proteomes" id="UP000001431"/>
    </source>
</evidence>
<evidence type="ECO:0000256" key="6">
    <source>
        <dbReference type="SAM" id="Phobius"/>
    </source>
</evidence>
<dbReference type="PROSITE" id="PS50850">
    <property type="entry name" value="MFS"/>
    <property type="match status" value="1"/>
</dbReference>
<feature type="transmembrane region" description="Helical" evidence="6">
    <location>
        <begin position="319"/>
        <end position="338"/>
    </location>
</feature>